<evidence type="ECO:0000313" key="2">
    <source>
        <dbReference type="EMBL" id="KNH02501.1"/>
    </source>
</evidence>
<sequence length="139" mass="15641">MIILSSLLLTAQAAAGMPDCADPQVQSEMNICAHREWEQADAELNALWPQVRAVMQREDGYAVEDDQPGYWESLLAAQRAWIAYRDAHCRLSSYDARGGTMQPLLHSTCMTVLTERRTEELRELTRNQMSGEAKPGTEN</sequence>
<comment type="caution">
    <text evidence="2">The sequence shown here is derived from an EMBL/GenBank/DDBJ whole genome shotgun (WGS) entry which is preliminary data.</text>
</comment>
<dbReference type="RefSeq" id="WP_050599931.1">
    <property type="nucleotide sequence ID" value="NZ_JYNE01000022.1"/>
</dbReference>
<dbReference type="EMBL" id="JYNE01000022">
    <property type="protein sequence ID" value="KNH02501.1"/>
    <property type="molecule type" value="Genomic_DNA"/>
</dbReference>
<evidence type="ECO:0000259" key="1">
    <source>
        <dbReference type="Pfam" id="PF07007"/>
    </source>
</evidence>
<reference evidence="2" key="1">
    <citation type="submission" date="2015-02" db="EMBL/GenBank/DDBJ databases">
        <authorList>
            <person name="Chooi Y.-H."/>
        </authorList>
    </citation>
    <scope>NUCLEOTIDE SEQUENCE [LARGE SCALE GENOMIC DNA]</scope>
    <source>
        <strain evidence="2">LAMA 915</strain>
    </source>
</reference>
<dbReference type="PANTHER" id="PTHR39176">
    <property type="entry name" value="PERIPLASMIC PROTEIN-RELATED"/>
    <property type="match status" value="1"/>
</dbReference>
<dbReference type="InterPro" id="IPR009739">
    <property type="entry name" value="LprI-like_N"/>
</dbReference>
<dbReference type="Gene3D" id="1.20.1270.180">
    <property type="match status" value="1"/>
</dbReference>
<protein>
    <submittedName>
        <fullName evidence="2">Putative periplasmic protein</fullName>
    </submittedName>
</protein>
<dbReference type="STRING" id="1306953.J121_280"/>
<dbReference type="AlphaFoldDB" id="A0A0L1KF17"/>
<gene>
    <name evidence="2" type="ORF">J121_280</name>
</gene>
<organism evidence="2 3">
    <name type="scientific">Qipengyuania citrea LAMA 915</name>
    <dbReference type="NCBI Taxonomy" id="1306953"/>
    <lineage>
        <taxon>Bacteria</taxon>
        <taxon>Pseudomonadati</taxon>
        <taxon>Pseudomonadota</taxon>
        <taxon>Alphaproteobacteria</taxon>
        <taxon>Sphingomonadales</taxon>
        <taxon>Erythrobacteraceae</taxon>
        <taxon>Qipengyuania</taxon>
    </lineage>
</organism>
<name>A0A0L1KF17_9SPHN</name>
<proteinExistence type="predicted"/>
<dbReference type="PANTHER" id="PTHR39176:SF1">
    <property type="entry name" value="PERIPLASMIC PROTEIN"/>
    <property type="match status" value="1"/>
</dbReference>
<dbReference type="Pfam" id="PF07007">
    <property type="entry name" value="LprI"/>
    <property type="match status" value="1"/>
</dbReference>
<dbReference type="PATRIC" id="fig|1306953.7.peg.283"/>
<evidence type="ECO:0000313" key="3">
    <source>
        <dbReference type="Proteomes" id="UP000037446"/>
    </source>
</evidence>
<feature type="domain" description="Lysozyme inhibitor LprI-like N-terminal" evidence="1">
    <location>
        <begin position="20"/>
        <end position="121"/>
    </location>
</feature>
<dbReference type="Proteomes" id="UP000037446">
    <property type="component" value="Unassembled WGS sequence"/>
</dbReference>
<accession>A0A0L1KF17</accession>